<evidence type="ECO:0000313" key="1">
    <source>
        <dbReference type="EMBL" id="OTP79151.1"/>
    </source>
</evidence>
<comment type="caution">
    <text evidence="1">The sequence shown here is derived from an EMBL/GenBank/DDBJ whole genome shotgun (WGS) entry which is preliminary data.</text>
</comment>
<reference evidence="1 2" key="1">
    <citation type="submission" date="2017-03" db="EMBL/GenBank/DDBJ databases">
        <title>Genome analysis of strain PAMC 26510.</title>
        <authorList>
            <person name="Oh H.-M."/>
            <person name="Yang J.-A."/>
        </authorList>
    </citation>
    <scope>NUCLEOTIDE SEQUENCE [LARGE SCALE GENOMIC DNA]</scope>
    <source>
        <strain evidence="1 2">PAMC 26510</strain>
    </source>
</reference>
<evidence type="ECO:0000313" key="2">
    <source>
        <dbReference type="Proteomes" id="UP000194546"/>
    </source>
</evidence>
<name>A0A242N682_CABSO</name>
<protein>
    <submittedName>
        <fullName evidence="1">Uncharacterized protein</fullName>
    </submittedName>
</protein>
<dbReference type="AlphaFoldDB" id="A0A242N682"/>
<sequence length="617" mass="66310">MNTAASGGIELFKKIRAGAPGSDDKGRSIPSATIQYAFGVTAASVRLAELTRADGFIDTSKLTGGVLTIVGANKVNLALAPGKYKLYEFVIVRDVDAVSLLYNQRAGWDLSAEVDGVSVAPDDADDGAILFEIGAQPRQVSIMAINKSVCVQIEKTYSSGSKNNEGVLFFGTSSYLGLTPDKFNWNGSAIVRLGVTDANGSVRLDGFVSGNNVFIHEVVPKAAYDAGVRPKSMTVHKLDGSISYTTGFPNFHQVAQDELDLLLNDPKFTAAGKELVRSRLHVGDYLFSNQEYFNEREGVLRVDVVNDDASKSKIELFKKIRAGAPGSDAAGRSDPASTIQYAFGVTAASVRLAEITRADGFIDTSKLVGGVLTVVGLDKVSLALSPGKYKLYEFVIVRDADAVSLVYKPRAGWDFSAEIDGVLTSPNDADDGAILFELGATPRAIAIMAINKSLCVQIVKLHSSGNMDNAGVLFFGTSSYLGLTPDKFNWNGSAIVRLGVTDANGKVRLDGFVTGNNVFIHEVVPKAAYDAGVRPKSMTVYNLNGSTRFTTGFPASHQVTQAELEQLLRDPKFTAAGRELIQSRLKVGDYLFGVEDYFNEREGVMRVEVLNENQPRT</sequence>
<dbReference type="EMBL" id="NBTY01000034">
    <property type="protein sequence ID" value="OTP79151.1"/>
    <property type="molecule type" value="Genomic_DNA"/>
</dbReference>
<accession>A0A242N682</accession>
<proteinExistence type="predicted"/>
<gene>
    <name evidence="1" type="ORF">PAMC26510_06715</name>
</gene>
<organism evidence="1 2">
    <name type="scientific">Caballeronia sordidicola</name>
    <name type="common">Burkholderia sordidicola</name>
    <dbReference type="NCBI Taxonomy" id="196367"/>
    <lineage>
        <taxon>Bacteria</taxon>
        <taxon>Pseudomonadati</taxon>
        <taxon>Pseudomonadota</taxon>
        <taxon>Betaproteobacteria</taxon>
        <taxon>Burkholderiales</taxon>
        <taxon>Burkholderiaceae</taxon>
        <taxon>Caballeronia</taxon>
    </lineage>
</organism>
<dbReference type="RefSeq" id="WP_086380868.1">
    <property type="nucleotide sequence ID" value="NZ_NBTY01000034.1"/>
</dbReference>
<dbReference type="Proteomes" id="UP000194546">
    <property type="component" value="Unassembled WGS sequence"/>
</dbReference>